<dbReference type="InterPro" id="IPR005467">
    <property type="entry name" value="His_kinase_dom"/>
</dbReference>
<gene>
    <name evidence="9" type="ORF">SAMN06297280_0985</name>
</gene>
<dbReference type="SMART" id="SM00388">
    <property type="entry name" value="HisKA"/>
    <property type="match status" value="1"/>
</dbReference>
<dbReference type="Pfam" id="PF00072">
    <property type="entry name" value="Response_reg"/>
    <property type="match status" value="1"/>
</dbReference>
<dbReference type="SUPFAM" id="SSF52172">
    <property type="entry name" value="CheY-like"/>
    <property type="match status" value="1"/>
</dbReference>
<dbReference type="PROSITE" id="PS50110">
    <property type="entry name" value="RESPONSE_REGULATORY"/>
    <property type="match status" value="1"/>
</dbReference>
<dbReference type="InterPro" id="IPR003594">
    <property type="entry name" value="HATPase_dom"/>
</dbReference>
<evidence type="ECO:0000313" key="10">
    <source>
        <dbReference type="Proteomes" id="UP000219353"/>
    </source>
</evidence>
<evidence type="ECO:0000256" key="5">
    <source>
        <dbReference type="SAM" id="Phobius"/>
    </source>
</evidence>
<dbReference type="Gene3D" id="3.40.50.2300">
    <property type="match status" value="1"/>
</dbReference>
<dbReference type="CDD" id="cd00130">
    <property type="entry name" value="PAS"/>
    <property type="match status" value="1"/>
</dbReference>
<dbReference type="PROSITE" id="PS50113">
    <property type="entry name" value="PAC"/>
    <property type="match status" value="1"/>
</dbReference>
<evidence type="ECO:0000313" key="9">
    <source>
        <dbReference type="EMBL" id="SNY45901.1"/>
    </source>
</evidence>
<dbReference type="Proteomes" id="UP000219353">
    <property type="component" value="Unassembled WGS sequence"/>
</dbReference>
<dbReference type="InterPro" id="IPR035965">
    <property type="entry name" value="PAS-like_dom_sf"/>
</dbReference>
<dbReference type="SUPFAM" id="SSF55874">
    <property type="entry name" value="ATPase domain of HSP90 chaperone/DNA topoisomerase II/histidine kinase"/>
    <property type="match status" value="1"/>
</dbReference>
<dbReference type="InterPro" id="IPR036890">
    <property type="entry name" value="HATPase_C_sf"/>
</dbReference>
<dbReference type="Pfam" id="PF08447">
    <property type="entry name" value="PAS_3"/>
    <property type="match status" value="1"/>
</dbReference>
<feature type="modified residue" description="4-aspartylphosphate" evidence="4">
    <location>
        <position position="609"/>
    </location>
</feature>
<dbReference type="Gene3D" id="3.30.450.20">
    <property type="entry name" value="PAS domain"/>
    <property type="match status" value="1"/>
</dbReference>
<dbReference type="EMBL" id="OBEB01000001">
    <property type="protein sequence ID" value="SNY45901.1"/>
    <property type="molecule type" value="Genomic_DNA"/>
</dbReference>
<dbReference type="PRINTS" id="PR00344">
    <property type="entry name" value="BCTRLSENSOR"/>
</dbReference>
<dbReference type="InterPro" id="IPR013655">
    <property type="entry name" value="PAS_fold_3"/>
</dbReference>
<dbReference type="InterPro" id="IPR003661">
    <property type="entry name" value="HisK_dim/P_dom"/>
</dbReference>
<dbReference type="SUPFAM" id="SSF47384">
    <property type="entry name" value="Homodimeric domain of signal transducing histidine kinase"/>
    <property type="match status" value="1"/>
</dbReference>
<evidence type="ECO:0000256" key="4">
    <source>
        <dbReference type="PROSITE-ProRule" id="PRU00169"/>
    </source>
</evidence>
<dbReference type="CDD" id="cd00082">
    <property type="entry name" value="HisKA"/>
    <property type="match status" value="1"/>
</dbReference>
<feature type="transmembrane region" description="Helical" evidence="5">
    <location>
        <begin position="6"/>
        <end position="24"/>
    </location>
</feature>
<dbReference type="SMART" id="SM00091">
    <property type="entry name" value="PAS"/>
    <property type="match status" value="1"/>
</dbReference>
<dbReference type="InterPro" id="IPR036097">
    <property type="entry name" value="HisK_dim/P_sf"/>
</dbReference>
<feature type="domain" description="Histidine kinase" evidence="6">
    <location>
        <begin position="328"/>
        <end position="538"/>
    </location>
</feature>
<sequence>MRRLELIYLAIFVLSVLLLGLFILRDHAVRQLNQQLQTLHYARQDFDAGALHILLADTSLVQWQREVGQQRFAQALASLLEIASEHVNSRSSLQQEILQIKQSMELLLSLSTAPEAELSQQIIRLRLNIEQLYTLLNAELQRELKNSRYWFLSLVFSAILLVAGLFITLLRTERKRARFHKELYDSEHRLSLIADNIDEVFWLKNAETGELLYLSSTFEKLWQLPVRDIHANPDIWLQRVHPDDRQSVHEAIAQSRLQSVSVDFRIVQPDDEIKWVCDRLFPVSTFNDNNEVIQLIIVIESDITQAKLLNEKLSIAQKLESLGKLTGGIAHDFNNLLTVIMGNAQLINDLLLPDSPLSEIAALIVKAAERGASLNRQLLAFASKQQLKPEKIDVCELLSDMQHLLRRTMGDSIRIDYQPCPNDVYCFVDAGQLQNALINLCINAKDAMPAGGTISISLQRSDDNNYAVIHVADTGEGIADSVLPHIFEPFFTTKAKQKGSGLGLSMVYGFVKQSGGNIKVKSLKSQGSCFTLLLPLCTDSENAGSIENVLEQPLKAGKKLLLVEDDDMVRDSVLQMLGNTDYSVVSAANADSGLALLNEHLDFDIMLTDIIMPGQLNGIALADYVQQHFPEIAIILTSGYVGDLQQQYSSFASYAFLAKPFSKTQLLTALAQLETH</sequence>
<feature type="domain" description="PAC" evidence="8">
    <location>
        <begin position="260"/>
        <end position="315"/>
    </location>
</feature>
<evidence type="ECO:0000259" key="8">
    <source>
        <dbReference type="PROSITE" id="PS50113"/>
    </source>
</evidence>
<dbReference type="InterPro" id="IPR001789">
    <property type="entry name" value="Sig_transdc_resp-reg_receiver"/>
</dbReference>
<dbReference type="InterPro" id="IPR011006">
    <property type="entry name" value="CheY-like_superfamily"/>
</dbReference>
<keyword evidence="9" id="KW-0418">Kinase</keyword>
<dbReference type="PROSITE" id="PS50109">
    <property type="entry name" value="HIS_KIN"/>
    <property type="match status" value="1"/>
</dbReference>
<organism evidence="9 10">
    <name type="scientific">Arsukibacterium tuosuense</name>
    <dbReference type="NCBI Taxonomy" id="1323745"/>
    <lineage>
        <taxon>Bacteria</taxon>
        <taxon>Pseudomonadati</taxon>
        <taxon>Pseudomonadota</taxon>
        <taxon>Gammaproteobacteria</taxon>
        <taxon>Chromatiales</taxon>
        <taxon>Chromatiaceae</taxon>
        <taxon>Arsukibacterium</taxon>
    </lineage>
</organism>
<dbReference type="SMART" id="SM00448">
    <property type="entry name" value="REC"/>
    <property type="match status" value="1"/>
</dbReference>
<evidence type="ECO:0000259" key="7">
    <source>
        <dbReference type="PROSITE" id="PS50110"/>
    </source>
</evidence>
<accession>A0A285IG26</accession>
<protein>
    <recommendedName>
        <fullName evidence="2">histidine kinase</fullName>
        <ecNumber evidence="2">2.7.13.3</ecNumber>
    </recommendedName>
</protein>
<evidence type="ECO:0000259" key="6">
    <source>
        <dbReference type="PROSITE" id="PS50109"/>
    </source>
</evidence>
<keyword evidence="5" id="KW-0472">Membrane</keyword>
<dbReference type="SUPFAM" id="SSF55785">
    <property type="entry name" value="PYP-like sensor domain (PAS domain)"/>
    <property type="match status" value="1"/>
</dbReference>
<dbReference type="InterPro" id="IPR000014">
    <property type="entry name" value="PAS"/>
</dbReference>
<keyword evidence="3 4" id="KW-0597">Phosphoprotein</keyword>
<dbReference type="Gene3D" id="3.30.565.10">
    <property type="entry name" value="Histidine kinase-like ATPase, C-terminal domain"/>
    <property type="match status" value="1"/>
</dbReference>
<evidence type="ECO:0000256" key="1">
    <source>
        <dbReference type="ARBA" id="ARBA00000085"/>
    </source>
</evidence>
<dbReference type="GO" id="GO:0000155">
    <property type="term" value="F:phosphorelay sensor kinase activity"/>
    <property type="evidence" value="ECO:0007669"/>
    <property type="project" value="InterPro"/>
</dbReference>
<dbReference type="InterPro" id="IPR000700">
    <property type="entry name" value="PAS-assoc_C"/>
</dbReference>
<dbReference type="InterPro" id="IPR004358">
    <property type="entry name" value="Sig_transdc_His_kin-like_C"/>
</dbReference>
<proteinExistence type="predicted"/>
<dbReference type="SMART" id="SM00387">
    <property type="entry name" value="HATPase_c"/>
    <property type="match status" value="1"/>
</dbReference>
<dbReference type="AlphaFoldDB" id="A0A285IG26"/>
<comment type="catalytic activity">
    <reaction evidence="1">
        <text>ATP + protein L-histidine = ADP + protein N-phospho-L-histidine.</text>
        <dbReference type="EC" id="2.7.13.3"/>
    </reaction>
</comment>
<keyword evidence="9" id="KW-0808">Transferase</keyword>
<keyword evidence="5" id="KW-0812">Transmembrane</keyword>
<feature type="transmembrane region" description="Helical" evidence="5">
    <location>
        <begin position="149"/>
        <end position="170"/>
    </location>
</feature>
<evidence type="ECO:0000256" key="3">
    <source>
        <dbReference type="ARBA" id="ARBA00022553"/>
    </source>
</evidence>
<name>A0A285IG26_9GAMM</name>
<dbReference type="PANTHER" id="PTHR43065">
    <property type="entry name" value="SENSOR HISTIDINE KINASE"/>
    <property type="match status" value="1"/>
</dbReference>
<keyword evidence="5" id="KW-1133">Transmembrane helix</keyword>
<dbReference type="PANTHER" id="PTHR43065:SF49">
    <property type="entry name" value="HISTIDINE KINASE"/>
    <property type="match status" value="1"/>
</dbReference>
<evidence type="ECO:0000256" key="2">
    <source>
        <dbReference type="ARBA" id="ARBA00012438"/>
    </source>
</evidence>
<dbReference type="EC" id="2.7.13.3" evidence="2"/>
<dbReference type="Pfam" id="PF00512">
    <property type="entry name" value="HisKA"/>
    <property type="match status" value="1"/>
</dbReference>
<reference evidence="10" key="1">
    <citation type="submission" date="2017-09" db="EMBL/GenBank/DDBJ databases">
        <authorList>
            <person name="Varghese N."/>
            <person name="Submissions S."/>
        </authorList>
    </citation>
    <scope>NUCLEOTIDE SEQUENCE [LARGE SCALE GENOMIC DNA]</scope>
    <source>
        <strain evidence="10">CGMCC 1.12461</strain>
    </source>
</reference>
<dbReference type="Gene3D" id="1.10.287.130">
    <property type="match status" value="1"/>
</dbReference>
<keyword evidence="10" id="KW-1185">Reference proteome</keyword>
<dbReference type="Pfam" id="PF02518">
    <property type="entry name" value="HATPase_c"/>
    <property type="match status" value="1"/>
</dbReference>
<feature type="domain" description="Response regulatory" evidence="7">
    <location>
        <begin position="559"/>
        <end position="674"/>
    </location>
</feature>